<dbReference type="GO" id="GO:0003723">
    <property type="term" value="F:RNA binding"/>
    <property type="evidence" value="ECO:0007669"/>
    <property type="project" value="UniProtKB-UniRule"/>
</dbReference>
<dbReference type="FunFam" id="3.30.70.330:FF:000089">
    <property type="entry name" value="RNA binding protein"/>
    <property type="match status" value="1"/>
</dbReference>
<organism evidence="6 7">
    <name type="scientific">Emericellopsis cladophorae</name>
    <dbReference type="NCBI Taxonomy" id="2686198"/>
    <lineage>
        <taxon>Eukaryota</taxon>
        <taxon>Fungi</taxon>
        <taxon>Dikarya</taxon>
        <taxon>Ascomycota</taxon>
        <taxon>Pezizomycotina</taxon>
        <taxon>Sordariomycetes</taxon>
        <taxon>Hypocreomycetidae</taxon>
        <taxon>Hypocreales</taxon>
        <taxon>Bionectriaceae</taxon>
        <taxon>Emericellopsis</taxon>
    </lineage>
</organism>
<feature type="compositionally biased region" description="Polar residues" evidence="4">
    <location>
        <begin position="1"/>
        <end position="26"/>
    </location>
</feature>
<accession>A0A9P9XY44</accession>
<dbReference type="InterPro" id="IPR000504">
    <property type="entry name" value="RRM_dom"/>
</dbReference>
<feature type="compositionally biased region" description="Low complexity" evidence="4">
    <location>
        <begin position="159"/>
        <end position="172"/>
    </location>
</feature>
<keyword evidence="2 3" id="KW-0694">RNA-binding</keyword>
<evidence type="ECO:0000259" key="5">
    <source>
        <dbReference type="PROSITE" id="PS50102"/>
    </source>
</evidence>
<sequence length="500" mass="53059">MATSGLPPTSMRTAAPGNSFNMSSLHQKPAMRPIGTPYFSPPTAVTVRMRRLPQGTTDENLRLMVLWAKDLISAEVLSAPLSDDEGYLSGELRFKSMDTAVQAQNMFDGKTNSAGDANMIVTVLGSSPSTVPSDPSPTNTGAALATSSVSTMPGPAHTASQSSSGFSSAFGSLDRMSTHPHSIDTPNGYSQFRGVFSPTSPIGTKPQDVNGVSGKNFIENNSNDDETSDLINNPMAFAERGGGPHGRRMTAPQFPVSEMANMSINTNVGNTPPSVTSPYNHPMSAHPYGHHYPMNNHSHRPNLPPVNPADQNPPCNTLYVGNLPLDTHEEELKQLFSKCRGYKRLCFRTKTNGPMCFVEFDDTTFATKVLHDLYGHLLSNSNKGGIRLSFSKNPLGVRGPNHHAAGHAHHGGMNNNMNGSAHAFASANGPPPGLSAPPGLGPSRVNHNAAAANGGYGPNYGWNSPMQNGYSNGHSSGTHTPNGHYRTNGSGPLPPHMMGM</sequence>
<name>A0A9P9XY44_9HYPO</name>
<feature type="region of interest" description="Disordered" evidence="4">
    <location>
        <begin position="126"/>
        <end position="189"/>
    </location>
</feature>
<dbReference type="Proteomes" id="UP001055219">
    <property type="component" value="Unassembled WGS sequence"/>
</dbReference>
<dbReference type="CDD" id="cd12245">
    <property type="entry name" value="RRM_scw1_like"/>
    <property type="match status" value="1"/>
</dbReference>
<dbReference type="EMBL" id="JAGIXG020000038">
    <property type="protein sequence ID" value="KAI6780013.1"/>
    <property type="molecule type" value="Genomic_DNA"/>
</dbReference>
<dbReference type="Pfam" id="PF00076">
    <property type="entry name" value="RRM_1"/>
    <property type="match status" value="1"/>
</dbReference>
<evidence type="ECO:0000256" key="4">
    <source>
        <dbReference type="SAM" id="MobiDB-lite"/>
    </source>
</evidence>
<dbReference type="PROSITE" id="PS50102">
    <property type="entry name" value="RRM"/>
    <property type="match status" value="1"/>
</dbReference>
<protein>
    <submittedName>
        <fullName evidence="6">Cell cycle RNA binding protein whi3</fullName>
    </submittedName>
</protein>
<evidence type="ECO:0000256" key="2">
    <source>
        <dbReference type="ARBA" id="ARBA00022884"/>
    </source>
</evidence>
<keyword evidence="1" id="KW-0597">Phosphoprotein</keyword>
<dbReference type="Gene3D" id="3.30.70.330">
    <property type="match status" value="1"/>
</dbReference>
<dbReference type="SMART" id="SM00360">
    <property type="entry name" value="RRM"/>
    <property type="match status" value="1"/>
</dbReference>
<feature type="region of interest" description="Disordered" evidence="4">
    <location>
        <begin position="1"/>
        <end position="27"/>
    </location>
</feature>
<gene>
    <name evidence="6" type="ORF">J7T54_007489</name>
</gene>
<feature type="compositionally biased region" description="Low complexity" evidence="4">
    <location>
        <begin position="126"/>
        <end position="140"/>
    </location>
</feature>
<reference evidence="6" key="1">
    <citation type="journal article" date="2021" name="J Fungi (Basel)">
        <title>Genomic and Metabolomic Analyses of the Marine Fungus Emericellopsis cladophorae: Insights into Saltwater Adaptability Mechanisms and Its Biosynthetic Potential.</title>
        <authorList>
            <person name="Goncalves M.F.M."/>
            <person name="Hilario S."/>
            <person name="Van de Peer Y."/>
            <person name="Esteves A.C."/>
            <person name="Alves A."/>
        </authorList>
    </citation>
    <scope>NUCLEOTIDE SEQUENCE</scope>
    <source>
        <strain evidence="6">MUM 19.33</strain>
    </source>
</reference>
<feature type="region of interest" description="Disordered" evidence="4">
    <location>
        <begin position="467"/>
        <end position="500"/>
    </location>
</feature>
<feature type="compositionally biased region" description="Polar residues" evidence="4">
    <location>
        <begin position="467"/>
        <end position="490"/>
    </location>
</feature>
<dbReference type="PANTHER" id="PTHR10501">
    <property type="entry name" value="U1 SMALL NUCLEAR RIBONUCLEOPROTEIN A/U2 SMALL NUCLEAR RIBONUCLEOPROTEIN B"/>
    <property type="match status" value="1"/>
</dbReference>
<dbReference type="SUPFAM" id="SSF54928">
    <property type="entry name" value="RNA-binding domain, RBD"/>
    <property type="match status" value="1"/>
</dbReference>
<evidence type="ECO:0000256" key="1">
    <source>
        <dbReference type="ARBA" id="ARBA00022553"/>
    </source>
</evidence>
<comment type="caution">
    <text evidence="6">The sequence shown here is derived from an EMBL/GenBank/DDBJ whole genome shotgun (WGS) entry which is preliminary data.</text>
</comment>
<dbReference type="AlphaFoldDB" id="A0A9P9XY44"/>
<feature type="domain" description="RRM" evidence="5">
    <location>
        <begin position="316"/>
        <end position="393"/>
    </location>
</feature>
<dbReference type="GeneID" id="75833963"/>
<keyword evidence="7" id="KW-1185">Reference proteome</keyword>
<dbReference type="RefSeq" id="XP_051360869.1">
    <property type="nucleotide sequence ID" value="XM_051507954.1"/>
</dbReference>
<proteinExistence type="predicted"/>
<dbReference type="InterPro" id="IPR012677">
    <property type="entry name" value="Nucleotide-bd_a/b_plait_sf"/>
</dbReference>
<reference evidence="6" key="2">
    <citation type="submission" date="2022-07" db="EMBL/GenBank/DDBJ databases">
        <authorList>
            <person name="Goncalves M.F.M."/>
            <person name="Hilario S."/>
            <person name="Van De Peer Y."/>
            <person name="Esteves A.C."/>
            <person name="Alves A."/>
        </authorList>
    </citation>
    <scope>NUCLEOTIDE SEQUENCE</scope>
    <source>
        <strain evidence="6">MUM 19.33</strain>
    </source>
</reference>
<evidence type="ECO:0000313" key="7">
    <source>
        <dbReference type="Proteomes" id="UP001055219"/>
    </source>
</evidence>
<dbReference type="InterPro" id="IPR035979">
    <property type="entry name" value="RBD_domain_sf"/>
</dbReference>
<evidence type="ECO:0000313" key="6">
    <source>
        <dbReference type="EMBL" id="KAI6780013.1"/>
    </source>
</evidence>
<dbReference type="OrthoDB" id="431169at2759"/>
<evidence type="ECO:0000256" key="3">
    <source>
        <dbReference type="PROSITE-ProRule" id="PRU00176"/>
    </source>
</evidence>